<protein>
    <recommendedName>
        <fullName evidence="9">Peptidase S8/S53 domain-containing protein</fullName>
    </recommendedName>
</protein>
<dbReference type="PROSITE" id="PS00136">
    <property type="entry name" value="SUBTILASE_ASP"/>
    <property type="match status" value="1"/>
</dbReference>
<evidence type="ECO:0000256" key="4">
    <source>
        <dbReference type="ARBA" id="ARBA00022801"/>
    </source>
</evidence>
<dbReference type="Proteomes" id="UP000230084">
    <property type="component" value="Unassembled WGS sequence"/>
</dbReference>
<evidence type="ECO:0000256" key="8">
    <source>
        <dbReference type="SAM" id="SignalP"/>
    </source>
</evidence>
<name>A0A2H0RMF0_9BACT</name>
<proteinExistence type="inferred from homology"/>
<dbReference type="EMBL" id="PCYM01000003">
    <property type="protein sequence ID" value="PIR47678.1"/>
    <property type="molecule type" value="Genomic_DNA"/>
</dbReference>
<evidence type="ECO:0000259" key="9">
    <source>
        <dbReference type="Pfam" id="PF00082"/>
    </source>
</evidence>
<comment type="caution">
    <text evidence="10">The sequence shown here is derived from an EMBL/GenBank/DDBJ whole genome shotgun (WGS) entry which is preliminary data.</text>
</comment>
<dbReference type="CDD" id="cd07473">
    <property type="entry name" value="Peptidases_S8_Subtilisin_like"/>
    <property type="match status" value="1"/>
</dbReference>
<dbReference type="GO" id="GO:0006508">
    <property type="term" value="P:proteolysis"/>
    <property type="evidence" value="ECO:0007669"/>
    <property type="project" value="UniProtKB-KW"/>
</dbReference>
<comment type="similarity">
    <text evidence="1 6 7">Belongs to the peptidase S8 family.</text>
</comment>
<sequence length="681" mass="71503">MFKRILVGFLAFTTVVPWSFAFARTSNDPLVENQWYLDQTHTQEAWNSTVGGEVVVAVLDTGMDIQHEDLRGNIFLNTGEIAGDGIDNDGNGFIDDVHGWDFFHNDSDPSTANLASGFTAGAHHATIVAGVIGAVGNNALGVTGINWHVKILPVQVLSAEGDGSIVDIIDGIDYAVAMGADVINLSFVGNQTSSTLDRALQRAYDANVIVVTAMGNENQDLDINPLYPVCSSGLQVDNVTIGVVATDRADRRASFSNYGRSCADVAAPGIDIYTTQASDLAAAYGGGWNGTSLAAPIISGAAALARSLYPNMTPDELRIGLQLSVDPVLGDAPSRQAGAMGTGRANIARLLTVLPALVKNQTVQAPVVEEPVAEPVANPVAQDPTLYDRPLAIGAVQKNLPYISVARSSESDVDWLAYNEGFTGGVNIAVGQLDGAGRYEIVTVPGPGGGPHVRIFDEIGALVSQFFAFDASMTKGLQVATGDMNGDGTEEILVAAGGAQSEVRIFSLTGERIGTIQTQNVVGDLRIATGDMNGDGVDDLITSQGVGSEPIVTVYKTNGAQLAQFPVYGLTMDRGVYVTTVLYNGRDVIVTGTQDGAGPQVRIFNTIGALVNQFFAFDATNRDGVRVAGWQPYVGGEAYIVTSGMADQQPELRMYTVQGELVGSTSDLSPFIDRVTLGAGT</sequence>
<dbReference type="Gene3D" id="3.40.50.200">
    <property type="entry name" value="Peptidase S8/S53 domain"/>
    <property type="match status" value="1"/>
</dbReference>
<dbReference type="InterPro" id="IPR023828">
    <property type="entry name" value="Peptidase_S8_Ser-AS"/>
</dbReference>
<dbReference type="Pfam" id="PF00082">
    <property type="entry name" value="Peptidase_S8"/>
    <property type="match status" value="1"/>
</dbReference>
<feature type="active site" description="Charge relay system" evidence="6">
    <location>
        <position position="292"/>
    </location>
</feature>
<feature type="signal peptide" evidence="8">
    <location>
        <begin position="1"/>
        <end position="23"/>
    </location>
</feature>
<evidence type="ECO:0000256" key="3">
    <source>
        <dbReference type="ARBA" id="ARBA00022729"/>
    </source>
</evidence>
<dbReference type="PANTHER" id="PTHR43806">
    <property type="entry name" value="PEPTIDASE S8"/>
    <property type="match status" value="1"/>
</dbReference>
<dbReference type="Gene3D" id="2.130.10.130">
    <property type="entry name" value="Integrin alpha, N-terminal"/>
    <property type="match status" value="1"/>
</dbReference>
<keyword evidence="5 6" id="KW-0720">Serine protease</keyword>
<dbReference type="InterPro" id="IPR000209">
    <property type="entry name" value="Peptidase_S8/S53_dom"/>
</dbReference>
<feature type="active site" description="Charge relay system" evidence="6">
    <location>
        <position position="124"/>
    </location>
</feature>
<evidence type="ECO:0000313" key="10">
    <source>
        <dbReference type="EMBL" id="PIR47678.1"/>
    </source>
</evidence>
<organism evidence="10 11">
    <name type="scientific">Candidatus Uhrbacteria bacterium CG10_big_fil_rev_8_21_14_0_10_50_16</name>
    <dbReference type="NCBI Taxonomy" id="1975039"/>
    <lineage>
        <taxon>Bacteria</taxon>
        <taxon>Candidatus Uhriibacteriota</taxon>
    </lineage>
</organism>
<dbReference type="PRINTS" id="PR00723">
    <property type="entry name" value="SUBTILISIN"/>
</dbReference>
<evidence type="ECO:0000256" key="7">
    <source>
        <dbReference type="RuleBase" id="RU003355"/>
    </source>
</evidence>
<dbReference type="PANTHER" id="PTHR43806:SF11">
    <property type="entry name" value="CEREVISIN-RELATED"/>
    <property type="match status" value="1"/>
</dbReference>
<dbReference type="SUPFAM" id="SSF52743">
    <property type="entry name" value="Subtilisin-like"/>
    <property type="match status" value="1"/>
</dbReference>
<dbReference type="AlphaFoldDB" id="A0A2H0RMF0"/>
<dbReference type="InterPro" id="IPR028994">
    <property type="entry name" value="Integrin_alpha_N"/>
</dbReference>
<feature type="active site" description="Charge relay system" evidence="6">
    <location>
        <position position="60"/>
    </location>
</feature>
<keyword evidence="4 6" id="KW-0378">Hydrolase</keyword>
<dbReference type="InterPro" id="IPR013517">
    <property type="entry name" value="FG-GAP"/>
</dbReference>
<feature type="domain" description="Peptidase S8/S53" evidence="9">
    <location>
        <begin position="52"/>
        <end position="319"/>
    </location>
</feature>
<reference evidence="10 11" key="1">
    <citation type="submission" date="2017-09" db="EMBL/GenBank/DDBJ databases">
        <title>Depth-based differentiation of microbial function through sediment-hosted aquifers and enrichment of novel symbionts in the deep terrestrial subsurface.</title>
        <authorList>
            <person name="Probst A.J."/>
            <person name="Ladd B."/>
            <person name="Jarett J.K."/>
            <person name="Geller-Mcgrath D.E."/>
            <person name="Sieber C.M."/>
            <person name="Emerson J.B."/>
            <person name="Anantharaman K."/>
            <person name="Thomas B.C."/>
            <person name="Malmstrom R."/>
            <person name="Stieglmeier M."/>
            <person name="Klingl A."/>
            <person name="Woyke T."/>
            <person name="Ryan C.M."/>
            <person name="Banfield J.F."/>
        </authorList>
    </citation>
    <scope>NUCLEOTIDE SEQUENCE [LARGE SCALE GENOMIC DNA]</scope>
    <source>
        <strain evidence="10">CG10_big_fil_rev_8_21_14_0_10_50_16</strain>
    </source>
</reference>
<accession>A0A2H0RMF0</accession>
<evidence type="ECO:0000256" key="5">
    <source>
        <dbReference type="ARBA" id="ARBA00022825"/>
    </source>
</evidence>
<dbReference type="PROSITE" id="PS51892">
    <property type="entry name" value="SUBTILASE"/>
    <property type="match status" value="1"/>
</dbReference>
<gene>
    <name evidence="10" type="ORF">COV06_02225</name>
</gene>
<dbReference type="InterPro" id="IPR050131">
    <property type="entry name" value="Peptidase_S8_subtilisin-like"/>
</dbReference>
<dbReference type="Pfam" id="PF13517">
    <property type="entry name" value="FG-GAP_3"/>
    <property type="match status" value="1"/>
</dbReference>
<keyword evidence="3 8" id="KW-0732">Signal</keyword>
<evidence type="ECO:0000256" key="6">
    <source>
        <dbReference type="PROSITE-ProRule" id="PRU01240"/>
    </source>
</evidence>
<dbReference type="InterPro" id="IPR023827">
    <property type="entry name" value="Peptidase_S8_Asp-AS"/>
</dbReference>
<dbReference type="SUPFAM" id="SSF69318">
    <property type="entry name" value="Integrin alpha N-terminal domain"/>
    <property type="match status" value="1"/>
</dbReference>
<feature type="chain" id="PRO_5013648323" description="Peptidase S8/S53 domain-containing protein" evidence="8">
    <location>
        <begin position="24"/>
        <end position="681"/>
    </location>
</feature>
<evidence type="ECO:0000313" key="11">
    <source>
        <dbReference type="Proteomes" id="UP000230084"/>
    </source>
</evidence>
<keyword evidence="2 6" id="KW-0645">Protease</keyword>
<dbReference type="PROSITE" id="PS00138">
    <property type="entry name" value="SUBTILASE_SER"/>
    <property type="match status" value="1"/>
</dbReference>
<dbReference type="InterPro" id="IPR036852">
    <property type="entry name" value="Peptidase_S8/S53_dom_sf"/>
</dbReference>
<dbReference type="GO" id="GO:0004252">
    <property type="term" value="F:serine-type endopeptidase activity"/>
    <property type="evidence" value="ECO:0007669"/>
    <property type="project" value="UniProtKB-UniRule"/>
</dbReference>
<evidence type="ECO:0000256" key="2">
    <source>
        <dbReference type="ARBA" id="ARBA00022670"/>
    </source>
</evidence>
<dbReference type="InterPro" id="IPR015500">
    <property type="entry name" value="Peptidase_S8_subtilisin-rel"/>
</dbReference>
<dbReference type="InterPro" id="IPR034204">
    <property type="entry name" value="PfSUB1-like_cat_dom"/>
</dbReference>
<evidence type="ECO:0000256" key="1">
    <source>
        <dbReference type="ARBA" id="ARBA00011073"/>
    </source>
</evidence>